<dbReference type="InterPro" id="IPR002492">
    <property type="entry name" value="Transposase_Tc1-like"/>
</dbReference>
<organism evidence="4 5">
    <name type="scientific">Labeo rohita</name>
    <name type="common">Indian major carp</name>
    <name type="synonym">Cyprinus rohita</name>
    <dbReference type="NCBI Taxonomy" id="84645"/>
    <lineage>
        <taxon>Eukaryota</taxon>
        <taxon>Metazoa</taxon>
        <taxon>Chordata</taxon>
        <taxon>Craniata</taxon>
        <taxon>Vertebrata</taxon>
        <taxon>Euteleostomi</taxon>
        <taxon>Actinopterygii</taxon>
        <taxon>Neopterygii</taxon>
        <taxon>Teleostei</taxon>
        <taxon>Ostariophysi</taxon>
        <taxon>Cypriniformes</taxon>
        <taxon>Cyprinidae</taxon>
        <taxon>Labeoninae</taxon>
        <taxon>Labeonini</taxon>
        <taxon>Labeo</taxon>
    </lineage>
</organism>
<dbReference type="InterPro" id="IPR009057">
    <property type="entry name" value="Homeodomain-like_sf"/>
</dbReference>
<dbReference type="Gene3D" id="3.30.420.10">
    <property type="entry name" value="Ribonuclease H-like superfamily/Ribonuclease H"/>
    <property type="match status" value="1"/>
</dbReference>
<dbReference type="PANTHER" id="PTHR23022">
    <property type="entry name" value="TRANSPOSABLE ELEMENT-RELATED"/>
    <property type="match status" value="1"/>
</dbReference>
<dbReference type="GO" id="GO:0006313">
    <property type="term" value="P:DNA transposition"/>
    <property type="evidence" value="ECO:0007669"/>
    <property type="project" value="InterPro"/>
</dbReference>
<dbReference type="EMBL" id="QBIY01011215">
    <property type="protein sequence ID" value="RXN34043.1"/>
    <property type="molecule type" value="Genomic_DNA"/>
</dbReference>
<proteinExistence type="predicted"/>
<keyword evidence="5" id="KW-1185">Reference proteome</keyword>
<accession>A0A498NQ50</accession>
<feature type="domain" description="Tc1-like transposase DDE" evidence="3">
    <location>
        <begin position="198"/>
        <end position="340"/>
    </location>
</feature>
<evidence type="ECO:0000256" key="1">
    <source>
        <dbReference type="SAM" id="MobiDB-lite"/>
    </source>
</evidence>
<evidence type="ECO:0000259" key="3">
    <source>
        <dbReference type="Pfam" id="PF13358"/>
    </source>
</evidence>
<evidence type="ECO:0000313" key="4">
    <source>
        <dbReference type="EMBL" id="RXN34043.1"/>
    </source>
</evidence>
<feature type="domain" description="Transposase Tc1-like" evidence="2">
    <location>
        <begin position="71"/>
        <end position="140"/>
    </location>
</feature>
<dbReference type="Proteomes" id="UP000290572">
    <property type="component" value="Unassembled WGS sequence"/>
</dbReference>
<dbReference type="InterPro" id="IPR001387">
    <property type="entry name" value="Cro/C1-type_HTH"/>
</dbReference>
<dbReference type="InterPro" id="IPR052338">
    <property type="entry name" value="Transposase_5"/>
</dbReference>
<evidence type="ECO:0000313" key="5">
    <source>
        <dbReference type="Proteomes" id="UP000290572"/>
    </source>
</evidence>
<dbReference type="SUPFAM" id="SSF46689">
    <property type="entry name" value="Homeodomain-like"/>
    <property type="match status" value="1"/>
</dbReference>
<evidence type="ECO:0000259" key="2">
    <source>
        <dbReference type="Pfam" id="PF01498"/>
    </source>
</evidence>
<comment type="caution">
    <text evidence="4">The sequence shown here is derived from an EMBL/GenBank/DDBJ whole genome shotgun (WGS) entry which is preliminary data.</text>
</comment>
<dbReference type="Pfam" id="PF01498">
    <property type="entry name" value="HTH_Tnp_Tc3_2"/>
    <property type="match status" value="1"/>
</dbReference>
<dbReference type="Pfam" id="PF13358">
    <property type="entry name" value="DDE_3"/>
    <property type="match status" value="1"/>
</dbReference>
<dbReference type="AlphaFoldDB" id="A0A498NQ50"/>
<reference evidence="4 5" key="1">
    <citation type="submission" date="2018-03" db="EMBL/GenBank/DDBJ databases">
        <title>Draft genome sequence of Rohu Carp (Labeo rohita).</title>
        <authorList>
            <person name="Das P."/>
            <person name="Kushwaha B."/>
            <person name="Joshi C.G."/>
            <person name="Kumar D."/>
            <person name="Nagpure N.S."/>
            <person name="Sahoo L."/>
            <person name="Das S.P."/>
            <person name="Bit A."/>
            <person name="Patnaik S."/>
            <person name="Meher P.K."/>
            <person name="Jayasankar P."/>
            <person name="Koringa P.G."/>
            <person name="Patel N.V."/>
            <person name="Hinsu A.T."/>
            <person name="Kumar R."/>
            <person name="Pandey M."/>
            <person name="Agarwal S."/>
            <person name="Srivastava S."/>
            <person name="Singh M."/>
            <person name="Iquebal M.A."/>
            <person name="Jaiswal S."/>
            <person name="Angadi U.B."/>
            <person name="Kumar N."/>
            <person name="Raza M."/>
            <person name="Shah T.M."/>
            <person name="Rai A."/>
            <person name="Jena J.K."/>
        </authorList>
    </citation>
    <scope>NUCLEOTIDE SEQUENCE [LARGE SCALE GENOMIC DNA]</scope>
    <source>
        <strain evidence="4">DASCIFA01</strain>
        <tissue evidence="4">Testis</tissue>
    </source>
</reference>
<dbReference type="InterPro" id="IPR038717">
    <property type="entry name" value="Tc1-like_DDE_dom"/>
</dbReference>
<dbReference type="STRING" id="84645.A0A498NQ50"/>
<name>A0A498NQ50_LABRO</name>
<dbReference type="InterPro" id="IPR036397">
    <property type="entry name" value="RNaseH_sf"/>
</dbReference>
<sequence>MNTQRHLTDQHRHLAMARLRVGGRQSDVARELGVSQSVISRLASRHKTTGRVHDRPRSGAPRVTDRNDDQYLRTYALRHRYATATQVQARLRDVRGTRVSRQTIRNRLHRFDLNARRPLQVTPLTPRHRRERLQWAQDHVTWTMQQLSTMCRVTLQEMMVVSVAGEGEVTPLTPRHRRERLQWAQDHVTWTMQQWSTVLFTDECRVTLHRNDGRQRCWRRRGERYAEVNMVPRVCFGGGGATVWAGITSQRKTDLVIVHGSVTARSYLRDIIEPIIIPQFRQHTPNFLFMDDNAPPHRGRIVTARLQEVGVPHMVWPSMSPDLNPIEHVWDQLKQRLDDRTPPPRDLAELRVALVEEWNALPQNNIMRLVRSMRRRCQAVIAANGGNTRY</sequence>
<gene>
    <name evidence="4" type="ORF">ROHU_015175</name>
</gene>
<dbReference type="PANTHER" id="PTHR23022:SF135">
    <property type="entry name" value="SI:DKEY-77F5.3"/>
    <property type="match status" value="1"/>
</dbReference>
<dbReference type="CDD" id="cd00093">
    <property type="entry name" value="HTH_XRE"/>
    <property type="match status" value="1"/>
</dbReference>
<dbReference type="GO" id="GO:0003677">
    <property type="term" value="F:DNA binding"/>
    <property type="evidence" value="ECO:0007669"/>
    <property type="project" value="InterPro"/>
</dbReference>
<feature type="compositionally biased region" description="Basic and acidic residues" evidence="1">
    <location>
        <begin position="51"/>
        <end position="66"/>
    </location>
</feature>
<feature type="region of interest" description="Disordered" evidence="1">
    <location>
        <begin position="43"/>
        <end position="66"/>
    </location>
</feature>
<dbReference type="GO" id="GO:0015074">
    <property type="term" value="P:DNA integration"/>
    <property type="evidence" value="ECO:0007669"/>
    <property type="project" value="InterPro"/>
</dbReference>
<protein>
    <submittedName>
        <fullName evidence="4">Transposable element Tcb1</fullName>
    </submittedName>
</protein>